<dbReference type="InterPro" id="IPR022573">
    <property type="entry name" value="DUF2887"/>
</dbReference>
<evidence type="ECO:0000313" key="1">
    <source>
        <dbReference type="EMBL" id="NCS58744.1"/>
    </source>
</evidence>
<protein>
    <submittedName>
        <fullName evidence="1">DUF2887 domain-containing protein</fullName>
    </submittedName>
</protein>
<comment type="caution">
    <text evidence="1">The sequence shown here is derived from an EMBL/GenBank/DDBJ whole genome shotgun (WGS) entry which is preliminary data.</text>
</comment>
<reference evidence="1" key="1">
    <citation type="journal article" date="2019" name="Mol. Ecol.">
        <title>Genome evolution and host-microbiome shifts correspond with intraspecific niche divergence within harmful algal bloom-forming Microcystis aeruginosa.</title>
        <authorList>
            <person name="Jackrel S.L."/>
            <person name="White J.D."/>
            <person name="Evans J.T."/>
            <person name="Buffin K."/>
            <person name="Hayden K."/>
            <person name="Sarnelle O."/>
            <person name="Denef V.J."/>
        </authorList>
    </citation>
    <scope>NUCLEOTIDE SEQUENCE</scope>
    <source>
        <strain evidence="1">G11-04</strain>
    </source>
</reference>
<dbReference type="AlphaFoldDB" id="A0A966G1Q0"/>
<name>A0A966G1Q0_MICAE</name>
<sequence length="95" mass="11595">MKTDKIFYTLFQVFPELLFQLLGESPNLAQNYQFKSVEIKELAFRLDGVFIPDADHPDYPLYFVEVQFQKDEDFYWRFMTQIFLYLKQYKPERAC</sequence>
<dbReference type="Proteomes" id="UP000799330">
    <property type="component" value="Unassembled WGS sequence"/>
</dbReference>
<proteinExistence type="predicted"/>
<dbReference type="EMBL" id="JAADAI010000288">
    <property type="protein sequence ID" value="NCS58744.1"/>
    <property type="molecule type" value="Genomic_DNA"/>
</dbReference>
<gene>
    <name evidence="1" type="ORF">GPJ16_18325</name>
</gene>
<dbReference type="PANTHER" id="PTHR35586">
    <property type="entry name" value="SLL1691 PROTEIN"/>
    <property type="match status" value="1"/>
</dbReference>
<evidence type="ECO:0000313" key="2">
    <source>
        <dbReference type="Proteomes" id="UP000799330"/>
    </source>
</evidence>
<dbReference type="PANTHER" id="PTHR35586:SF2">
    <property type="entry name" value="SLL1542 PROTEIN"/>
    <property type="match status" value="1"/>
</dbReference>
<dbReference type="Pfam" id="PF11103">
    <property type="entry name" value="DUF2887"/>
    <property type="match status" value="1"/>
</dbReference>
<feature type="non-terminal residue" evidence="1">
    <location>
        <position position="95"/>
    </location>
</feature>
<organism evidence="1 2">
    <name type="scientific">Microcystis aeruginosa G11-04</name>
    <dbReference type="NCBI Taxonomy" id="2685956"/>
    <lineage>
        <taxon>Bacteria</taxon>
        <taxon>Bacillati</taxon>
        <taxon>Cyanobacteriota</taxon>
        <taxon>Cyanophyceae</taxon>
        <taxon>Oscillatoriophycideae</taxon>
        <taxon>Chroococcales</taxon>
        <taxon>Microcystaceae</taxon>
        <taxon>Microcystis</taxon>
    </lineage>
</organism>
<accession>A0A966G1Q0</accession>